<evidence type="ECO:0000313" key="1">
    <source>
        <dbReference type="EMBL" id="KKM91572.1"/>
    </source>
</evidence>
<sequence>MTQPSQPDTDSSTPTHIQELVDKIARHHVHRCTVCAATWGCQAEQCKPEGSLLARTACSNHAQEATP</sequence>
<reference evidence="1" key="1">
    <citation type="journal article" date="2015" name="Nature">
        <title>Complex archaea that bridge the gap between prokaryotes and eukaryotes.</title>
        <authorList>
            <person name="Spang A."/>
            <person name="Saw J.H."/>
            <person name="Jorgensen S.L."/>
            <person name="Zaremba-Niedzwiedzka K."/>
            <person name="Martijn J."/>
            <person name="Lind A.E."/>
            <person name="van Eijk R."/>
            <person name="Schleper C."/>
            <person name="Guy L."/>
            <person name="Ettema T.J."/>
        </authorList>
    </citation>
    <scope>NUCLEOTIDE SEQUENCE</scope>
</reference>
<proteinExistence type="predicted"/>
<comment type="caution">
    <text evidence="1">The sequence shown here is derived from an EMBL/GenBank/DDBJ whole genome shotgun (WGS) entry which is preliminary data.</text>
</comment>
<protein>
    <submittedName>
        <fullName evidence="1">Uncharacterized protein</fullName>
    </submittedName>
</protein>
<dbReference type="AlphaFoldDB" id="A0A0F9PDY3"/>
<gene>
    <name evidence="1" type="ORF">LCGC14_1227100</name>
</gene>
<dbReference type="EMBL" id="LAZR01006514">
    <property type="protein sequence ID" value="KKM91572.1"/>
    <property type="molecule type" value="Genomic_DNA"/>
</dbReference>
<name>A0A0F9PDY3_9ZZZZ</name>
<accession>A0A0F9PDY3</accession>
<organism evidence="1">
    <name type="scientific">marine sediment metagenome</name>
    <dbReference type="NCBI Taxonomy" id="412755"/>
    <lineage>
        <taxon>unclassified sequences</taxon>
        <taxon>metagenomes</taxon>
        <taxon>ecological metagenomes</taxon>
    </lineage>
</organism>